<dbReference type="Proteomes" id="UP000039865">
    <property type="component" value="Unassembled WGS sequence"/>
</dbReference>
<evidence type="ECO:0000313" key="2">
    <source>
        <dbReference type="Proteomes" id="UP000039865"/>
    </source>
</evidence>
<dbReference type="Gene3D" id="2.10.220.10">
    <property type="entry name" value="Hormone Receptor, Insulin-like Growth Factor Receptor 1, Chain A, domain 2"/>
    <property type="match status" value="1"/>
</dbReference>
<sequence length="737" mass="84065">MDVNPVHKLLKTHQSLFQIYQFHLRFIPAHSDNVRNALTQKFVKNAPMIILTNAHFAMKILNKILLAFVNHAINHHHSLLTANQLINAQAVMMDSDWYQVNVQDATMINALNALDLKIVPYVLRNIKLYFSPQHNGRMRMLINVQVQYLFKTRNLGCNSGQAEYSYRAMIKTSICEVCNSTCEECQNQIYCSSCKKGYYLEKISLLVSYGYCKLKQSNFTEATLYVTNKDITENIQLRDGSISKPFGDLEDAIERAYEIAASFYFASITILLQNSVEYGNSHYLLRSARDFYISRYIDKDSQGLTLLIKPDQSVEGTMIVYNKRAERFQMNIGGGLTIQNIEFDGLDSIIPYRKDISGCLGQKINCCQNINGIISSLTTTQCIDNLNNDFWISKQMIQFYFHLQGVKFRNYFFNFNSFIETNDVTSKIQIIDSKFEYFSSCGAIIRNFRTKSKPSILDKQDYSTAAPFKYIFRSNQLQYEASKRLLLKQGVIGYSQSSNQPQVISNNTFLSNAGYFQNVGLFIRAYVNSNIYESTVLQNFQCNGIQTFDNQTFQVDMNKFQLNNNVFESNYGSANQGLVDITGIKILSLENNIFKSNGESSAEVANKLSDLSVSNLLYVENDQFGQYESSLQQGTSSTYMFMMALIQLNHCSQLRLKNISFEGNWIESANDGVIRAQILMLKNFYGSFILDQSKIDNHLGLLNPLPQLLYPNYASTYNYQGGQLPLLSGEGYGNTKI</sequence>
<organism evidence="1 2">
    <name type="scientific">Stylonychia lemnae</name>
    <name type="common">Ciliate</name>
    <dbReference type="NCBI Taxonomy" id="5949"/>
    <lineage>
        <taxon>Eukaryota</taxon>
        <taxon>Sar</taxon>
        <taxon>Alveolata</taxon>
        <taxon>Ciliophora</taxon>
        <taxon>Intramacronucleata</taxon>
        <taxon>Spirotrichea</taxon>
        <taxon>Stichotrichia</taxon>
        <taxon>Sporadotrichida</taxon>
        <taxon>Oxytrichidae</taxon>
        <taxon>Stylonychinae</taxon>
        <taxon>Stylonychia</taxon>
    </lineage>
</organism>
<dbReference type="EMBL" id="CCKQ01018271">
    <property type="protein sequence ID" value="CDW90224.1"/>
    <property type="molecule type" value="Genomic_DNA"/>
</dbReference>
<evidence type="ECO:0000313" key="1">
    <source>
        <dbReference type="EMBL" id="CDW90224.1"/>
    </source>
</evidence>
<proteinExistence type="predicted"/>
<name>A0A078B746_STYLE</name>
<accession>A0A078B746</accession>
<reference evidence="1 2" key="1">
    <citation type="submission" date="2014-06" db="EMBL/GenBank/DDBJ databases">
        <authorList>
            <person name="Swart Estienne"/>
        </authorList>
    </citation>
    <scope>NUCLEOTIDE SEQUENCE [LARGE SCALE GENOMIC DNA]</scope>
    <source>
        <strain evidence="1 2">130c</strain>
    </source>
</reference>
<dbReference type="InterPro" id="IPR011050">
    <property type="entry name" value="Pectin_lyase_fold/virulence"/>
</dbReference>
<keyword evidence="2" id="KW-1185">Reference proteome</keyword>
<dbReference type="InParanoid" id="A0A078B746"/>
<gene>
    <name evidence="1" type="primary">Contig3575.g3821</name>
    <name evidence="1" type="ORF">STYLEM_19365</name>
</gene>
<dbReference type="SUPFAM" id="SSF51126">
    <property type="entry name" value="Pectin lyase-like"/>
    <property type="match status" value="1"/>
</dbReference>
<dbReference type="AlphaFoldDB" id="A0A078B746"/>
<protein>
    <submittedName>
        <fullName evidence="1">Uncharacterized protein</fullName>
    </submittedName>
</protein>